<keyword evidence="3" id="KW-1185">Reference proteome</keyword>
<accession>A0A0N8PQQ1</accession>
<reference evidence="2 3" key="1">
    <citation type="submission" date="2015-09" db="EMBL/GenBank/DDBJ databases">
        <title>Draft genome sequence of Kouleothrix aurantiaca JCM 19913.</title>
        <authorList>
            <person name="Hemp J."/>
        </authorList>
    </citation>
    <scope>NUCLEOTIDE SEQUENCE [LARGE SCALE GENOMIC DNA]</scope>
    <source>
        <strain evidence="2 3">COM-B</strain>
    </source>
</reference>
<sequence>WPWELLIDEVRLIMRTEPNYHLLISLLLGWALAALALISLPRMHVLERLYVLAIVGLALCYYIGDIDPYMALPRHIMLAFPLYTALAERQGGGRRFWLVALPGAALNLLLLGLYVYRGWIP</sequence>
<keyword evidence="1" id="KW-1133">Transmembrane helix</keyword>
<organism evidence="2 3">
    <name type="scientific">Kouleothrix aurantiaca</name>
    <dbReference type="NCBI Taxonomy" id="186479"/>
    <lineage>
        <taxon>Bacteria</taxon>
        <taxon>Bacillati</taxon>
        <taxon>Chloroflexota</taxon>
        <taxon>Chloroflexia</taxon>
        <taxon>Chloroflexales</taxon>
        <taxon>Roseiflexineae</taxon>
        <taxon>Roseiflexaceae</taxon>
        <taxon>Kouleothrix</taxon>
    </lineage>
</organism>
<evidence type="ECO:0000313" key="2">
    <source>
        <dbReference type="EMBL" id="KPV47749.1"/>
    </source>
</evidence>
<feature type="transmembrane region" description="Helical" evidence="1">
    <location>
        <begin position="20"/>
        <end position="38"/>
    </location>
</feature>
<feature type="transmembrane region" description="Helical" evidence="1">
    <location>
        <begin position="96"/>
        <end position="116"/>
    </location>
</feature>
<dbReference type="Proteomes" id="UP000050509">
    <property type="component" value="Unassembled WGS sequence"/>
</dbReference>
<feature type="transmembrane region" description="Helical" evidence="1">
    <location>
        <begin position="45"/>
        <end position="64"/>
    </location>
</feature>
<protein>
    <submittedName>
        <fullName evidence="2">Uncharacterized protein</fullName>
    </submittedName>
</protein>
<evidence type="ECO:0000256" key="1">
    <source>
        <dbReference type="SAM" id="Phobius"/>
    </source>
</evidence>
<keyword evidence="1" id="KW-0472">Membrane</keyword>
<evidence type="ECO:0000313" key="3">
    <source>
        <dbReference type="Proteomes" id="UP000050509"/>
    </source>
</evidence>
<name>A0A0N8PQQ1_9CHLR</name>
<dbReference type="AlphaFoldDB" id="A0A0N8PQQ1"/>
<dbReference type="EMBL" id="LJCR01003275">
    <property type="protein sequence ID" value="KPV47749.1"/>
    <property type="molecule type" value="Genomic_DNA"/>
</dbReference>
<feature type="non-terminal residue" evidence="2">
    <location>
        <position position="1"/>
    </location>
</feature>
<comment type="caution">
    <text evidence="2">The sequence shown here is derived from an EMBL/GenBank/DDBJ whole genome shotgun (WGS) entry which is preliminary data.</text>
</comment>
<gene>
    <name evidence="2" type="ORF">SE17_41785</name>
</gene>
<proteinExistence type="predicted"/>
<keyword evidence="1" id="KW-0812">Transmembrane</keyword>